<dbReference type="InterPro" id="IPR036397">
    <property type="entry name" value="RNaseH_sf"/>
</dbReference>
<dbReference type="Gene3D" id="1.10.340.70">
    <property type="match status" value="1"/>
</dbReference>
<dbReference type="Pfam" id="PF17921">
    <property type="entry name" value="Integrase_H2C2"/>
    <property type="match status" value="1"/>
</dbReference>
<accession>A0AA47MWG0</accession>
<keyword evidence="5" id="KW-1185">Reference proteome</keyword>
<dbReference type="FunFam" id="1.10.340.70:FF:000001">
    <property type="entry name" value="Retrovirus-related Pol polyprotein from transposon gypsy-like Protein"/>
    <property type="match status" value="1"/>
</dbReference>
<gene>
    <name evidence="4" type="primary">TY3B-I_0</name>
    <name evidence="4" type="ORF">N1851_012335</name>
</gene>
<evidence type="ECO:0000313" key="5">
    <source>
        <dbReference type="Proteomes" id="UP001174136"/>
    </source>
</evidence>
<organism evidence="4 5">
    <name type="scientific">Merluccius polli</name>
    <name type="common">Benguela hake</name>
    <name type="synonym">Merluccius cadenati</name>
    <dbReference type="NCBI Taxonomy" id="89951"/>
    <lineage>
        <taxon>Eukaryota</taxon>
        <taxon>Metazoa</taxon>
        <taxon>Chordata</taxon>
        <taxon>Craniata</taxon>
        <taxon>Vertebrata</taxon>
        <taxon>Euteleostomi</taxon>
        <taxon>Actinopterygii</taxon>
        <taxon>Neopterygii</taxon>
        <taxon>Teleostei</taxon>
        <taxon>Neoteleostei</taxon>
        <taxon>Acanthomorphata</taxon>
        <taxon>Zeiogadaria</taxon>
        <taxon>Gadariae</taxon>
        <taxon>Gadiformes</taxon>
        <taxon>Gadoidei</taxon>
        <taxon>Merlucciidae</taxon>
        <taxon>Merluccius</taxon>
    </lineage>
</organism>
<dbReference type="PANTHER" id="PTHR37984:SF15">
    <property type="entry name" value="INTEGRASE CATALYTIC DOMAIN-CONTAINING PROTEIN"/>
    <property type="match status" value="1"/>
</dbReference>
<evidence type="ECO:0000256" key="1">
    <source>
        <dbReference type="ARBA" id="ARBA00039658"/>
    </source>
</evidence>
<name>A0AA47MWG0_MERPO</name>
<dbReference type="AlphaFoldDB" id="A0AA47MWG0"/>
<dbReference type="Pfam" id="PF17919">
    <property type="entry name" value="RT_RNaseH_2"/>
    <property type="match status" value="1"/>
</dbReference>
<dbReference type="InterPro" id="IPR001584">
    <property type="entry name" value="Integrase_cat-core"/>
</dbReference>
<dbReference type="GO" id="GO:0003676">
    <property type="term" value="F:nucleic acid binding"/>
    <property type="evidence" value="ECO:0007669"/>
    <property type="project" value="InterPro"/>
</dbReference>
<dbReference type="PANTHER" id="PTHR37984">
    <property type="entry name" value="PROTEIN CBG26694"/>
    <property type="match status" value="1"/>
</dbReference>
<comment type="caution">
    <text evidence="4">The sequence shown here is derived from an EMBL/GenBank/DDBJ whole genome shotgun (WGS) entry which is preliminary data.</text>
</comment>
<dbReference type="InterPro" id="IPR041577">
    <property type="entry name" value="RT_RNaseH_2"/>
</dbReference>
<dbReference type="GO" id="GO:0003824">
    <property type="term" value="F:catalytic activity"/>
    <property type="evidence" value="ECO:0007669"/>
    <property type="project" value="UniProtKB-KW"/>
</dbReference>
<dbReference type="Pfam" id="PF00665">
    <property type="entry name" value="rve"/>
    <property type="match status" value="1"/>
</dbReference>
<protein>
    <recommendedName>
        <fullName evidence="1">Gypsy retrotransposon integrase-like protein 1</fullName>
    </recommendedName>
</protein>
<dbReference type="InterPro" id="IPR043128">
    <property type="entry name" value="Rev_trsase/Diguanyl_cyclase"/>
</dbReference>
<dbReference type="FunFam" id="3.30.420.10:FF:000032">
    <property type="entry name" value="Retrovirus-related Pol polyprotein from transposon 297-like Protein"/>
    <property type="match status" value="1"/>
</dbReference>
<dbReference type="InterPro" id="IPR012337">
    <property type="entry name" value="RNaseH-like_sf"/>
</dbReference>
<feature type="compositionally biased region" description="Low complexity" evidence="2">
    <location>
        <begin position="859"/>
        <end position="871"/>
    </location>
</feature>
<dbReference type="GO" id="GO:0015074">
    <property type="term" value="P:DNA integration"/>
    <property type="evidence" value="ECO:0007669"/>
    <property type="project" value="InterPro"/>
</dbReference>
<dbReference type="SUPFAM" id="SSF53098">
    <property type="entry name" value="Ribonuclease H-like"/>
    <property type="match status" value="1"/>
</dbReference>
<dbReference type="Gene3D" id="3.30.70.270">
    <property type="match status" value="1"/>
</dbReference>
<reference evidence="4" key="1">
    <citation type="journal article" date="2023" name="Front. Mar. Sci.">
        <title>A new Merluccius polli reference genome to investigate the effects of global change in West African waters.</title>
        <authorList>
            <person name="Mateo J.L."/>
            <person name="Blanco-Fernandez C."/>
            <person name="Garcia-Vazquez E."/>
            <person name="Machado-Schiaffino G."/>
        </authorList>
    </citation>
    <scope>NUCLEOTIDE SEQUENCE</scope>
    <source>
        <strain evidence="4">C29</strain>
        <tissue evidence="4">Fin</tissue>
    </source>
</reference>
<evidence type="ECO:0000313" key="4">
    <source>
        <dbReference type="EMBL" id="KAK0147968.1"/>
    </source>
</evidence>
<dbReference type="InterPro" id="IPR041588">
    <property type="entry name" value="Integrase_H2C2"/>
</dbReference>
<dbReference type="EMBL" id="JAOPHQ010002276">
    <property type="protein sequence ID" value="KAK0147968.1"/>
    <property type="molecule type" value="Genomic_DNA"/>
</dbReference>
<feature type="domain" description="Integrase catalytic" evidence="3">
    <location>
        <begin position="563"/>
        <end position="721"/>
    </location>
</feature>
<evidence type="ECO:0000259" key="3">
    <source>
        <dbReference type="PROSITE" id="PS50994"/>
    </source>
</evidence>
<evidence type="ECO:0000256" key="2">
    <source>
        <dbReference type="SAM" id="MobiDB-lite"/>
    </source>
</evidence>
<sequence>MSEEAEEDLFKAGLLSEGAQSSKDIFLVGCGGVHVRPKCIHQLNLKIYGQEAIVPTLVVPGQRDQMIVGTNLLKHLLLQFKQDPSYWRVMSKADSTGEPGIEQFLSMLSGITRWKGDIIPDVIGTVKLDNAVTLMPKQEHIVWGKLPGKAPISEGSTILVEPSKSHSNRKSIMVGRTVASMSGDRWVPVKVVNPSDKPVTLRRNMKLADVSPRVALEDFELGVDYVADTELKAQGQSRFIQNCSSMAKPLFSLTAAATGKANAKRASHFKRLSPGDWTQEQRNSFNQLKAALLNSVVLAHPDFGRPFILSTDASLDGLGAVLSQVPEGGSKARPIAFASKALTRPQMKIQDVFRLSTNCQEVKMGGSEVACSSMSSEEVTAVLDGQIEWGEGPKGRAISWLANNVHKLVPPGESALPVFSLKELQDKQQEDMILARVIHYVSRGRRPSRRERVKEPFKVQKTLKQWEKLKMLDGILYRVTKDSLTGKKRYQYVVAASLAKQALQGVHDEAGHQGQHRTLYLARQRFFWTDIERDVREYVKSCKRCVVSKTPEPEGRAPLESIKTTSPLEMVCIDFWSAEIPNGNTVDVLVITDHFTKMAHAFPCHDQSAKQVARQLWDRYFCIYGFPERIHSDQGANFESQLIRELLMISGVKKSRTTAYHPMGNGMVERFNRTLGSMIRALPPRAKQKWPQMLQTLTFAYNCTAHESTGYAPFYLMYGRIPRLPIDVMFHNVERDCDIADYDKYVLKLREELKEALSSAQANAVTSQQYQAELYNKRTKGHDIAEGDQVLLSNKCERGRKKLSDKWESVPYVVVSRDPKCHTYRIRNTSSGCEKVVHRNRLLCANFLPLELEEEDVESSFIESSESSHGETQSHLSDVVTGGVTEDRTTSWVLDSTSANPPSGCLDADEELDLGESVSQRPMSVSSVVDKTGHGNAPPSTAISVVSRIRTRVGRLVKPVDKLIQNMTHKKILV</sequence>
<feature type="region of interest" description="Disordered" evidence="2">
    <location>
        <begin position="859"/>
        <end position="878"/>
    </location>
</feature>
<dbReference type="Proteomes" id="UP001174136">
    <property type="component" value="Unassembled WGS sequence"/>
</dbReference>
<dbReference type="InterPro" id="IPR050951">
    <property type="entry name" value="Retrovirus_Pol_polyprotein"/>
</dbReference>
<dbReference type="SUPFAM" id="SSF56672">
    <property type="entry name" value="DNA/RNA polymerases"/>
    <property type="match status" value="1"/>
</dbReference>
<proteinExistence type="predicted"/>
<dbReference type="PROSITE" id="PS50994">
    <property type="entry name" value="INTEGRASE"/>
    <property type="match status" value="1"/>
</dbReference>
<dbReference type="InterPro" id="IPR043502">
    <property type="entry name" value="DNA/RNA_pol_sf"/>
</dbReference>
<dbReference type="Gene3D" id="3.30.420.10">
    <property type="entry name" value="Ribonuclease H-like superfamily/Ribonuclease H"/>
    <property type="match status" value="1"/>
</dbReference>